<dbReference type="Pfam" id="PF13487">
    <property type="entry name" value="HD_5"/>
    <property type="match status" value="1"/>
</dbReference>
<dbReference type="PANTHER" id="PTHR45228">
    <property type="entry name" value="CYCLIC DI-GMP PHOSPHODIESTERASE TM_0186-RELATED"/>
    <property type="match status" value="1"/>
</dbReference>
<dbReference type="CDD" id="cd00077">
    <property type="entry name" value="HDc"/>
    <property type="match status" value="1"/>
</dbReference>
<dbReference type="RefSeq" id="WP_084090370.1">
    <property type="nucleotide sequence ID" value="NZ_FWXD01000008.1"/>
</dbReference>
<name>A0A1W1XIQ5_9NEIS</name>
<dbReference type="Gene3D" id="1.10.3210.10">
    <property type="entry name" value="Hypothetical protein af1432"/>
    <property type="match status" value="1"/>
</dbReference>
<evidence type="ECO:0000259" key="3">
    <source>
        <dbReference type="PROSITE" id="PS51832"/>
    </source>
</evidence>
<dbReference type="InterPro" id="IPR037522">
    <property type="entry name" value="HD_GYP_dom"/>
</dbReference>
<evidence type="ECO:0000313" key="4">
    <source>
        <dbReference type="EMBL" id="SMC23855.1"/>
    </source>
</evidence>
<dbReference type="OrthoDB" id="9774747at2"/>
<sequence>MNNPLDYTQKRTVLIVNSASDALVALNDLLKPHVDIKLATSAEKALLAARYDANAIDLILIDISAPEMDGLDCCRQLKQDGTTQHLPILLIADAAAPADIDASLRHGAADYLARPLHLPLLLARIETLVELSHARIFLHSQDEYLKHLVKERTRDLVAMQDATLRAMAALTQLGTGQQGAPLQRRQHYLAALAWQLHEHPRLAAELGEEKIELLFKAMALYDIGMIGVPAQILNKPETLSASEMSEIHQHVARGRELILAMARQVDTPSPLLLSAEDMAWGHHERWDGSGYPQGLAGEAIPLPARLVAIVDVYDALTSDRPWRPAHTHEAAREIIGSLRGSGFDPDIVDALLGIGDKLEQIAKHYPD</sequence>
<dbReference type="Proteomes" id="UP000192761">
    <property type="component" value="Unassembled WGS sequence"/>
</dbReference>
<feature type="modified residue" description="4-aspartylphosphate" evidence="1">
    <location>
        <position position="62"/>
    </location>
</feature>
<dbReference type="EMBL" id="FWXD01000008">
    <property type="protein sequence ID" value="SMC23855.1"/>
    <property type="molecule type" value="Genomic_DNA"/>
</dbReference>
<dbReference type="PROSITE" id="PS50110">
    <property type="entry name" value="RESPONSE_REGULATORY"/>
    <property type="match status" value="1"/>
</dbReference>
<dbReference type="InterPro" id="IPR052020">
    <property type="entry name" value="Cyclic_di-GMP/3'3'-cGAMP_PDE"/>
</dbReference>
<dbReference type="InterPro" id="IPR001789">
    <property type="entry name" value="Sig_transdc_resp-reg_receiver"/>
</dbReference>
<dbReference type="Gene3D" id="3.40.50.2300">
    <property type="match status" value="1"/>
</dbReference>
<keyword evidence="1" id="KW-0597">Phosphoprotein</keyword>
<dbReference type="InterPro" id="IPR003607">
    <property type="entry name" value="HD/PDEase_dom"/>
</dbReference>
<dbReference type="GO" id="GO:0008081">
    <property type="term" value="F:phosphoric diester hydrolase activity"/>
    <property type="evidence" value="ECO:0007669"/>
    <property type="project" value="UniProtKB-ARBA"/>
</dbReference>
<protein>
    <submittedName>
        <fullName evidence="4">Putative two-component system response regulator</fullName>
    </submittedName>
</protein>
<accession>A0A1W1XIQ5</accession>
<dbReference type="STRING" id="1121001.SAMN02745857_01714"/>
<reference evidence="4 5" key="1">
    <citation type="submission" date="2017-04" db="EMBL/GenBank/DDBJ databases">
        <authorList>
            <person name="Afonso C.L."/>
            <person name="Miller P.J."/>
            <person name="Scott M.A."/>
            <person name="Spackman E."/>
            <person name="Goraichik I."/>
            <person name="Dimitrov K.M."/>
            <person name="Suarez D.L."/>
            <person name="Swayne D.E."/>
        </authorList>
    </citation>
    <scope>NUCLEOTIDE SEQUENCE [LARGE SCALE GENOMIC DNA]</scope>
    <source>
        <strain evidence="4 5">DSM 23236</strain>
    </source>
</reference>
<dbReference type="InterPro" id="IPR011006">
    <property type="entry name" value="CheY-like_superfamily"/>
</dbReference>
<dbReference type="PROSITE" id="PS51832">
    <property type="entry name" value="HD_GYP"/>
    <property type="match status" value="1"/>
</dbReference>
<dbReference type="GO" id="GO:0000160">
    <property type="term" value="P:phosphorelay signal transduction system"/>
    <property type="evidence" value="ECO:0007669"/>
    <property type="project" value="InterPro"/>
</dbReference>
<dbReference type="Pfam" id="PF00072">
    <property type="entry name" value="Response_reg"/>
    <property type="match status" value="1"/>
</dbReference>
<feature type="domain" description="HD-GYP" evidence="3">
    <location>
        <begin position="156"/>
        <end position="367"/>
    </location>
</feature>
<dbReference type="SUPFAM" id="SSF52172">
    <property type="entry name" value="CheY-like"/>
    <property type="match status" value="1"/>
</dbReference>
<evidence type="ECO:0000256" key="1">
    <source>
        <dbReference type="PROSITE-ProRule" id="PRU00169"/>
    </source>
</evidence>
<keyword evidence="5" id="KW-1185">Reference proteome</keyword>
<feature type="domain" description="Response regulatory" evidence="2">
    <location>
        <begin position="12"/>
        <end position="129"/>
    </location>
</feature>
<dbReference type="PANTHER" id="PTHR45228:SF5">
    <property type="entry name" value="CYCLIC DI-GMP PHOSPHODIESTERASE VC_1348-RELATED"/>
    <property type="match status" value="1"/>
</dbReference>
<evidence type="ECO:0000313" key="5">
    <source>
        <dbReference type="Proteomes" id="UP000192761"/>
    </source>
</evidence>
<organism evidence="4 5">
    <name type="scientific">Andreprevotia lacus DSM 23236</name>
    <dbReference type="NCBI Taxonomy" id="1121001"/>
    <lineage>
        <taxon>Bacteria</taxon>
        <taxon>Pseudomonadati</taxon>
        <taxon>Pseudomonadota</taxon>
        <taxon>Betaproteobacteria</taxon>
        <taxon>Neisseriales</taxon>
        <taxon>Chitinibacteraceae</taxon>
        <taxon>Andreprevotia</taxon>
    </lineage>
</organism>
<evidence type="ECO:0000259" key="2">
    <source>
        <dbReference type="PROSITE" id="PS50110"/>
    </source>
</evidence>
<proteinExistence type="predicted"/>
<dbReference type="AlphaFoldDB" id="A0A1W1XIQ5"/>
<dbReference type="SUPFAM" id="SSF109604">
    <property type="entry name" value="HD-domain/PDEase-like"/>
    <property type="match status" value="1"/>
</dbReference>
<dbReference type="SMART" id="SM00448">
    <property type="entry name" value="REC"/>
    <property type="match status" value="1"/>
</dbReference>
<gene>
    <name evidence="4" type="ORF">SAMN02745857_01714</name>
</gene>